<proteinExistence type="predicted"/>
<keyword evidence="1" id="KW-0812">Transmembrane</keyword>
<evidence type="ECO:0008006" key="5">
    <source>
        <dbReference type="Google" id="ProtNLM"/>
    </source>
</evidence>
<gene>
    <name evidence="3" type="ORF">Taro_021647</name>
</gene>
<evidence type="ECO:0000256" key="1">
    <source>
        <dbReference type="SAM" id="Phobius"/>
    </source>
</evidence>
<keyword evidence="1" id="KW-0472">Membrane</keyword>
<protein>
    <recommendedName>
        <fullName evidence="5">Vomeronasal type-1 receptor</fullName>
    </recommendedName>
</protein>
<reference evidence="3" key="1">
    <citation type="submission" date="2017-07" db="EMBL/GenBank/DDBJ databases">
        <title>Taro Niue Genome Assembly and Annotation.</title>
        <authorList>
            <person name="Atibalentja N."/>
            <person name="Keating K."/>
            <person name="Fields C.J."/>
        </authorList>
    </citation>
    <scope>NUCLEOTIDE SEQUENCE</scope>
    <source>
        <strain evidence="3">Niue_2</strain>
        <tissue evidence="3">Leaf</tissue>
    </source>
</reference>
<feature type="non-terminal residue" evidence="3">
    <location>
        <position position="1"/>
    </location>
</feature>
<feature type="transmembrane region" description="Helical" evidence="1">
    <location>
        <begin position="220"/>
        <end position="243"/>
    </location>
</feature>
<feature type="chain" id="PRO_5032670527" description="Vomeronasal type-1 receptor" evidence="2">
    <location>
        <begin position="20"/>
        <end position="265"/>
    </location>
</feature>
<keyword evidence="2" id="KW-0732">Signal</keyword>
<accession>A0A843UZL4</accession>
<dbReference type="Proteomes" id="UP000652761">
    <property type="component" value="Unassembled WGS sequence"/>
</dbReference>
<dbReference type="EMBL" id="NMUH01001115">
    <property type="protein sequence ID" value="MQL89075.1"/>
    <property type="molecule type" value="Genomic_DNA"/>
</dbReference>
<feature type="transmembrane region" description="Helical" evidence="1">
    <location>
        <begin position="179"/>
        <end position="200"/>
    </location>
</feature>
<feature type="signal peptide" evidence="2">
    <location>
        <begin position="1"/>
        <end position="19"/>
    </location>
</feature>
<dbReference type="AlphaFoldDB" id="A0A843UZL4"/>
<keyword evidence="1" id="KW-1133">Transmembrane helix</keyword>
<sequence length="265" mass="28518">MALGIAFTLLLFGDLQMHGFCVSRAGQSADVGLGKAMAHKVAFRSRRRCTSRSQPLDVFKKFQPNRASTSSARPGRAVAELPQAIRTFGGVFGVLFPLRRRIERGRRRAVDSFRVLLEVGYPRFCVSQARVFVVLGACPDTCVVLSMSVSSVLDTLTPMFELYVWLRERRQRTTTCVELLLRLIACSALVVGASSLFPSGGVVPFRLVLCPWSWLVSSGSLIVVLPVEVCLGVGTVVVVVGFARGGVPCGGTGLVAVSMVVPRGG</sequence>
<evidence type="ECO:0000256" key="2">
    <source>
        <dbReference type="SAM" id="SignalP"/>
    </source>
</evidence>
<keyword evidence="4" id="KW-1185">Reference proteome</keyword>
<name>A0A843UZL4_COLES</name>
<organism evidence="3 4">
    <name type="scientific">Colocasia esculenta</name>
    <name type="common">Wild taro</name>
    <name type="synonym">Arum esculentum</name>
    <dbReference type="NCBI Taxonomy" id="4460"/>
    <lineage>
        <taxon>Eukaryota</taxon>
        <taxon>Viridiplantae</taxon>
        <taxon>Streptophyta</taxon>
        <taxon>Embryophyta</taxon>
        <taxon>Tracheophyta</taxon>
        <taxon>Spermatophyta</taxon>
        <taxon>Magnoliopsida</taxon>
        <taxon>Liliopsida</taxon>
        <taxon>Araceae</taxon>
        <taxon>Aroideae</taxon>
        <taxon>Colocasieae</taxon>
        <taxon>Colocasia</taxon>
    </lineage>
</organism>
<evidence type="ECO:0000313" key="3">
    <source>
        <dbReference type="EMBL" id="MQL89075.1"/>
    </source>
</evidence>
<evidence type="ECO:0000313" key="4">
    <source>
        <dbReference type="Proteomes" id="UP000652761"/>
    </source>
</evidence>
<comment type="caution">
    <text evidence="3">The sequence shown here is derived from an EMBL/GenBank/DDBJ whole genome shotgun (WGS) entry which is preliminary data.</text>
</comment>